<keyword evidence="5 7" id="KW-0694">RNA-binding</keyword>
<organism evidence="9 10">
    <name type="scientific">Ladona fulva</name>
    <name type="common">Scarce chaser dragonfly</name>
    <name type="synonym">Libellula fulva</name>
    <dbReference type="NCBI Taxonomy" id="123851"/>
    <lineage>
        <taxon>Eukaryota</taxon>
        <taxon>Metazoa</taxon>
        <taxon>Ecdysozoa</taxon>
        <taxon>Arthropoda</taxon>
        <taxon>Hexapoda</taxon>
        <taxon>Insecta</taxon>
        <taxon>Pterygota</taxon>
        <taxon>Palaeoptera</taxon>
        <taxon>Odonata</taxon>
        <taxon>Epiprocta</taxon>
        <taxon>Anisoptera</taxon>
        <taxon>Libelluloidea</taxon>
        <taxon>Libellulidae</taxon>
        <taxon>Ladona</taxon>
    </lineage>
</organism>
<keyword evidence="4 7" id="KW-0698">rRNA processing</keyword>
<dbReference type="PANTHER" id="PTHR15341">
    <property type="entry name" value="SUN-COR STEROID HORMONE RECEPTOR CO-REPRESSOR"/>
    <property type="match status" value="1"/>
</dbReference>
<dbReference type="GO" id="GO:0000178">
    <property type="term" value="C:exosome (RNase complex)"/>
    <property type="evidence" value="ECO:0007669"/>
    <property type="project" value="TreeGrafter"/>
</dbReference>
<dbReference type="InterPro" id="IPR011082">
    <property type="entry name" value="Exosome-assoc_fac/DNA_repair"/>
</dbReference>
<evidence type="ECO:0000256" key="6">
    <source>
        <dbReference type="ARBA" id="ARBA00023242"/>
    </source>
</evidence>
<evidence type="ECO:0000256" key="1">
    <source>
        <dbReference type="ARBA" id="ARBA00004123"/>
    </source>
</evidence>
<dbReference type="GO" id="GO:0010468">
    <property type="term" value="P:regulation of gene expression"/>
    <property type="evidence" value="ECO:0007669"/>
    <property type="project" value="TreeGrafter"/>
</dbReference>
<keyword evidence="7" id="KW-0963">Cytoplasm</keyword>
<keyword evidence="7" id="KW-0238">DNA-binding</keyword>
<comment type="subcellular location">
    <subcellularLocation>
        <location evidence="7">Cytoplasm</location>
    </subcellularLocation>
    <subcellularLocation>
        <location evidence="7">Nucleus</location>
        <location evidence="7">Nucleolus</location>
    </subcellularLocation>
    <subcellularLocation>
        <location evidence="1 7">Nucleus</location>
    </subcellularLocation>
</comment>
<dbReference type="EMBL" id="KZ309469">
    <property type="protein sequence ID" value="KAG8238931.1"/>
    <property type="molecule type" value="Genomic_DNA"/>
</dbReference>
<protein>
    <recommendedName>
        <fullName evidence="3 7">Nuclear nucleic acid-binding protein C1D</fullName>
    </recommendedName>
</protein>
<keyword evidence="6 7" id="KW-0539">Nucleus</keyword>
<evidence type="ECO:0000256" key="3">
    <source>
        <dbReference type="ARBA" id="ARBA00015212"/>
    </source>
</evidence>
<evidence type="ECO:0000256" key="2">
    <source>
        <dbReference type="ARBA" id="ARBA00009154"/>
    </source>
</evidence>
<comment type="similarity">
    <text evidence="2 7">Belongs to the C1D family.</text>
</comment>
<proteinExistence type="inferred from homology"/>
<dbReference type="Pfam" id="PF04000">
    <property type="entry name" value="Sas10_Utp3"/>
    <property type="match status" value="1"/>
</dbReference>
<dbReference type="GO" id="GO:0005737">
    <property type="term" value="C:cytoplasm"/>
    <property type="evidence" value="ECO:0007669"/>
    <property type="project" value="UniProtKB-SubCell"/>
</dbReference>
<keyword evidence="10" id="KW-1185">Reference proteome</keyword>
<name>A0A8K0KSA9_LADFU</name>
<evidence type="ECO:0000313" key="10">
    <source>
        <dbReference type="Proteomes" id="UP000792457"/>
    </source>
</evidence>
<feature type="region of interest" description="Disordered" evidence="8">
    <location>
        <begin position="148"/>
        <end position="187"/>
    </location>
</feature>
<gene>
    <name evidence="9" type="ORF">J437_LFUL000768</name>
</gene>
<dbReference type="OrthoDB" id="1421013at2759"/>
<accession>A0A8K0KSA9</accession>
<dbReference type="GO" id="GO:0003723">
    <property type="term" value="F:RNA binding"/>
    <property type="evidence" value="ECO:0007669"/>
    <property type="project" value="UniProtKB-UniRule"/>
</dbReference>
<evidence type="ECO:0000256" key="8">
    <source>
        <dbReference type="SAM" id="MobiDB-lite"/>
    </source>
</evidence>
<dbReference type="Proteomes" id="UP000792457">
    <property type="component" value="Unassembled WGS sequence"/>
</dbReference>
<evidence type="ECO:0000256" key="4">
    <source>
        <dbReference type="ARBA" id="ARBA00022552"/>
    </source>
</evidence>
<dbReference type="AlphaFoldDB" id="A0A8K0KSA9"/>
<evidence type="ECO:0000256" key="7">
    <source>
        <dbReference type="RuleBase" id="RU368003"/>
    </source>
</evidence>
<feature type="compositionally biased region" description="Basic and acidic residues" evidence="8">
    <location>
        <begin position="161"/>
        <end position="187"/>
    </location>
</feature>
<dbReference type="PANTHER" id="PTHR15341:SF3">
    <property type="entry name" value="NUCLEAR NUCLEIC ACID-BINDING PROTEIN C1D"/>
    <property type="match status" value="1"/>
</dbReference>
<comment type="subunit">
    <text evidence="7">Monomer and homodimer.</text>
</comment>
<comment type="caution">
    <text evidence="9">The sequence shown here is derived from an EMBL/GenBank/DDBJ whole genome shotgun (WGS) entry which is preliminary data.</text>
</comment>
<reference evidence="9" key="2">
    <citation type="submission" date="2017-10" db="EMBL/GenBank/DDBJ databases">
        <title>Ladona fulva Genome sequencing and assembly.</title>
        <authorList>
            <person name="Murali S."/>
            <person name="Richards S."/>
            <person name="Bandaranaike D."/>
            <person name="Bellair M."/>
            <person name="Blankenburg K."/>
            <person name="Chao H."/>
            <person name="Dinh H."/>
            <person name="Doddapaneni H."/>
            <person name="Dugan-Rocha S."/>
            <person name="Elkadiri S."/>
            <person name="Gnanaolivu R."/>
            <person name="Hernandez B."/>
            <person name="Skinner E."/>
            <person name="Javaid M."/>
            <person name="Lee S."/>
            <person name="Li M."/>
            <person name="Ming W."/>
            <person name="Munidasa M."/>
            <person name="Muniz J."/>
            <person name="Nguyen L."/>
            <person name="Hughes D."/>
            <person name="Osuji N."/>
            <person name="Pu L.-L."/>
            <person name="Puazo M."/>
            <person name="Qu C."/>
            <person name="Quiroz J."/>
            <person name="Raj R."/>
            <person name="Weissenberger G."/>
            <person name="Xin Y."/>
            <person name="Zou X."/>
            <person name="Han Y."/>
            <person name="Worley K."/>
            <person name="Muzny D."/>
            <person name="Gibbs R."/>
        </authorList>
    </citation>
    <scope>NUCLEOTIDE SEQUENCE</scope>
    <source>
        <strain evidence="9">Sampled in the wild</strain>
    </source>
</reference>
<dbReference type="GO" id="GO:0005730">
    <property type="term" value="C:nucleolus"/>
    <property type="evidence" value="ECO:0007669"/>
    <property type="project" value="UniProtKB-SubCell"/>
</dbReference>
<evidence type="ECO:0000256" key="5">
    <source>
        <dbReference type="ARBA" id="ARBA00022884"/>
    </source>
</evidence>
<evidence type="ECO:0000313" key="9">
    <source>
        <dbReference type="EMBL" id="KAG8238931.1"/>
    </source>
</evidence>
<sequence length="187" mass="21175">MGCCPYSSGRPRYRHLHLGGIQMNAEALDEDVALKMSLFDKSIEKVGQHLNAICNEGPEFYSSLELEDKARHDLFLAYSINSLFWTYLRTTGINPLAFEKDGDSDKPHPVTDELKRVRTALERAKLIAERKKAARLDQRAAVRFVRGSLWTPGQPGGVADQLRELQRTQEKKMKAESTSKVGKKEKE</sequence>
<dbReference type="InterPro" id="IPR007146">
    <property type="entry name" value="Sas10/Utp3/C1D"/>
</dbReference>
<dbReference type="GO" id="GO:0000460">
    <property type="term" value="P:maturation of 5.8S rRNA"/>
    <property type="evidence" value="ECO:0007669"/>
    <property type="project" value="TreeGrafter"/>
</dbReference>
<dbReference type="GO" id="GO:0003677">
    <property type="term" value="F:DNA binding"/>
    <property type="evidence" value="ECO:0007669"/>
    <property type="project" value="UniProtKB-KW"/>
</dbReference>
<comment type="function">
    <text evidence="7">Plays a role in the recruitment of the exosome to pre-rRNA to mediate the 3'-5' end processing of the 5.8S rRNA.</text>
</comment>
<reference evidence="9" key="1">
    <citation type="submission" date="2013-04" db="EMBL/GenBank/DDBJ databases">
        <authorList>
            <person name="Qu J."/>
            <person name="Murali S.C."/>
            <person name="Bandaranaike D."/>
            <person name="Bellair M."/>
            <person name="Blankenburg K."/>
            <person name="Chao H."/>
            <person name="Dinh H."/>
            <person name="Doddapaneni H."/>
            <person name="Downs B."/>
            <person name="Dugan-Rocha S."/>
            <person name="Elkadiri S."/>
            <person name="Gnanaolivu R.D."/>
            <person name="Hernandez B."/>
            <person name="Javaid M."/>
            <person name="Jayaseelan J.C."/>
            <person name="Lee S."/>
            <person name="Li M."/>
            <person name="Ming W."/>
            <person name="Munidasa M."/>
            <person name="Muniz J."/>
            <person name="Nguyen L."/>
            <person name="Ongeri F."/>
            <person name="Osuji N."/>
            <person name="Pu L.-L."/>
            <person name="Puazo M."/>
            <person name="Qu C."/>
            <person name="Quiroz J."/>
            <person name="Raj R."/>
            <person name="Weissenberger G."/>
            <person name="Xin Y."/>
            <person name="Zou X."/>
            <person name="Han Y."/>
            <person name="Richards S."/>
            <person name="Worley K."/>
            <person name="Muzny D."/>
            <person name="Gibbs R."/>
        </authorList>
    </citation>
    <scope>NUCLEOTIDE SEQUENCE</scope>
    <source>
        <strain evidence="9">Sampled in the wild</strain>
    </source>
</reference>